<organism evidence="1 2">
    <name type="scientific">Microtetraspora fusca</name>
    <dbReference type="NCBI Taxonomy" id="1997"/>
    <lineage>
        <taxon>Bacteria</taxon>
        <taxon>Bacillati</taxon>
        <taxon>Actinomycetota</taxon>
        <taxon>Actinomycetes</taxon>
        <taxon>Streptosporangiales</taxon>
        <taxon>Streptosporangiaceae</taxon>
        <taxon>Microtetraspora</taxon>
    </lineage>
</organism>
<keyword evidence="2" id="KW-1185">Reference proteome</keyword>
<protein>
    <submittedName>
        <fullName evidence="1">Transposase</fullName>
    </submittedName>
</protein>
<sequence length="69" mass="7822">MERRWVGPDGYEIVPATRDGRQVLQVWRGGRPVADCHSVEEVARHVDLADLCEVIPFPARDDDRRAALP</sequence>
<reference evidence="1 2" key="1">
    <citation type="submission" date="2024-10" db="EMBL/GenBank/DDBJ databases">
        <title>The Natural Products Discovery Center: Release of the First 8490 Sequenced Strains for Exploring Actinobacteria Biosynthetic Diversity.</title>
        <authorList>
            <person name="Kalkreuter E."/>
            <person name="Kautsar S.A."/>
            <person name="Yang D."/>
            <person name="Bader C.D."/>
            <person name="Teijaro C.N."/>
            <person name="Fluegel L."/>
            <person name="Davis C.M."/>
            <person name="Simpson J.R."/>
            <person name="Lauterbach L."/>
            <person name="Steele A.D."/>
            <person name="Gui C."/>
            <person name="Meng S."/>
            <person name="Li G."/>
            <person name="Viehrig K."/>
            <person name="Ye F."/>
            <person name="Su P."/>
            <person name="Kiefer A.F."/>
            <person name="Nichols A."/>
            <person name="Cepeda A.J."/>
            <person name="Yan W."/>
            <person name="Fan B."/>
            <person name="Jiang Y."/>
            <person name="Adhikari A."/>
            <person name="Zheng C.-J."/>
            <person name="Schuster L."/>
            <person name="Cowan T.M."/>
            <person name="Smanski M.J."/>
            <person name="Chevrette M.G."/>
            <person name="De Carvalho L.P.S."/>
            <person name="Shen B."/>
        </authorList>
    </citation>
    <scope>NUCLEOTIDE SEQUENCE [LARGE SCALE GENOMIC DNA]</scope>
    <source>
        <strain evidence="1 2">NPDC001281</strain>
    </source>
</reference>
<evidence type="ECO:0000313" key="1">
    <source>
        <dbReference type="EMBL" id="MFF4777115.1"/>
    </source>
</evidence>
<gene>
    <name evidence="1" type="ORF">ACFY05_30080</name>
</gene>
<accession>A0ABW6VD16</accession>
<dbReference type="EMBL" id="JBIAXI010000021">
    <property type="protein sequence ID" value="MFF4777115.1"/>
    <property type="molecule type" value="Genomic_DNA"/>
</dbReference>
<dbReference type="Proteomes" id="UP001602119">
    <property type="component" value="Unassembled WGS sequence"/>
</dbReference>
<proteinExistence type="predicted"/>
<name>A0ABW6VD16_MICFU</name>
<evidence type="ECO:0000313" key="2">
    <source>
        <dbReference type="Proteomes" id="UP001602119"/>
    </source>
</evidence>
<comment type="caution">
    <text evidence="1">The sequence shown here is derived from an EMBL/GenBank/DDBJ whole genome shotgun (WGS) entry which is preliminary data.</text>
</comment>
<dbReference type="RefSeq" id="WP_066944280.1">
    <property type="nucleotide sequence ID" value="NZ_BBYK01000055.1"/>
</dbReference>